<evidence type="ECO:0000256" key="3">
    <source>
        <dbReference type="PROSITE-ProRule" id="PRU00221"/>
    </source>
</evidence>
<keyword evidence="5" id="KW-0808">Transferase</keyword>
<dbReference type="InterPro" id="IPR011009">
    <property type="entry name" value="Kinase-like_dom_sf"/>
</dbReference>
<dbReference type="NCBIfam" id="NF045510">
    <property type="entry name" value="4Cys_prefix_kin"/>
    <property type="match status" value="1"/>
</dbReference>
<dbReference type="PROSITE" id="PS50082">
    <property type="entry name" value="WD_REPEATS_2"/>
    <property type="match status" value="7"/>
</dbReference>
<dbReference type="SMART" id="SM00320">
    <property type="entry name" value="WD40"/>
    <property type="match status" value="7"/>
</dbReference>
<feature type="repeat" description="WD" evidence="3">
    <location>
        <begin position="348"/>
        <end position="389"/>
    </location>
</feature>
<feature type="repeat" description="WD" evidence="3">
    <location>
        <begin position="522"/>
        <end position="563"/>
    </location>
</feature>
<evidence type="ECO:0000259" key="4">
    <source>
        <dbReference type="PROSITE" id="PS50011"/>
    </source>
</evidence>
<dbReference type="InterPro" id="IPR000719">
    <property type="entry name" value="Prot_kinase_dom"/>
</dbReference>
<keyword evidence="5" id="KW-0723">Serine/threonine-protein kinase</keyword>
<sequence length="642" mass="70962">MSYCLNPNCKEPQNLDKAEFCQVCGFRLLLHNRYRAVRLIGQGGFGRTFLAIDEGGRKEEEDQEAEEAGEARGGLKAQNVAQLLLCVIKQFLPVQTATAESEIALFRQEAQRLKELGNHPQIPALLDAFEDDRQLYLVQEFIDGQNLEQVLVEQGAFTETAIWQLLEQVLPVLKFIHDRQIIHRDIKPANLIWQRNGESSRLVLVDFGAAKLVQLSDRLKTGTSIGSAEYVAPEQARGKAVFASDLYSLGVTCLHLLTHLSPFDLFDLVNDQWAWQQYVLPPVSDRLATVLNRLLQNALSKRFQSVNEVMGAIESSAVSGQRSASTQNSKLRTQNSKLFTNWRCLHVLTGHTACVNAVAISPNRPILASSSEDKTIRLWDLQTGSVTTAVLDHLMAIRTIAFSPDGETIASAGQDRNVVLTRKWYLDLAGRSESLGQHTQAVTSIAFTPSGRMLASASRDKTIKLWELQTQAELYTLKGHRLNVTAIAFSPDGRFLASASADHTVCLWTTEANLNVQMRYTFTDHVGTVQAVAFSLDSQMLASGGDDRTIKLWSTQTGRLLRTLPGHSWTVSALKFMSDGNTLVSSSWDGTLKLWDLNDSQALPIVLTGHSDSVNTIALSTDGKTIISGSSDRTIRVWQLSG</sequence>
<keyword evidence="6" id="KW-1185">Reference proteome</keyword>
<feature type="repeat" description="WD" evidence="3">
    <location>
        <begin position="435"/>
        <end position="476"/>
    </location>
</feature>
<feature type="domain" description="Protein kinase" evidence="4">
    <location>
        <begin position="34"/>
        <end position="318"/>
    </location>
</feature>
<keyword evidence="5" id="KW-0418">Kinase</keyword>
<feature type="repeat" description="WD" evidence="3">
    <location>
        <begin position="477"/>
        <end position="518"/>
    </location>
</feature>
<protein>
    <submittedName>
        <fullName evidence="5">Serine/threonine protein kinase</fullName>
    </submittedName>
</protein>
<proteinExistence type="predicted"/>
<dbReference type="Pfam" id="PF00069">
    <property type="entry name" value="Pkinase"/>
    <property type="match status" value="1"/>
</dbReference>
<feature type="repeat" description="WD" evidence="3">
    <location>
        <begin position="607"/>
        <end position="642"/>
    </location>
</feature>
<dbReference type="PANTHER" id="PTHR19920:SF0">
    <property type="entry name" value="CYTOSOLIC IRON-SULFUR PROTEIN ASSEMBLY PROTEIN CIAO1-RELATED"/>
    <property type="match status" value="1"/>
</dbReference>
<organism evidence="5 6">
    <name type="scientific">Stenomitos frigidus ULC18</name>
    <dbReference type="NCBI Taxonomy" id="2107698"/>
    <lineage>
        <taxon>Bacteria</taxon>
        <taxon>Bacillati</taxon>
        <taxon>Cyanobacteriota</taxon>
        <taxon>Cyanophyceae</taxon>
        <taxon>Leptolyngbyales</taxon>
        <taxon>Leptolyngbyaceae</taxon>
        <taxon>Stenomitos</taxon>
    </lineage>
</organism>
<evidence type="ECO:0000256" key="1">
    <source>
        <dbReference type="ARBA" id="ARBA00022574"/>
    </source>
</evidence>
<dbReference type="InterPro" id="IPR020472">
    <property type="entry name" value="WD40_PAC1"/>
</dbReference>
<keyword evidence="1 3" id="KW-0853">WD repeat</keyword>
<comment type="caution">
    <text evidence="5">The sequence shown here is derived from an EMBL/GenBank/DDBJ whole genome shotgun (WGS) entry which is preliminary data.</text>
</comment>
<dbReference type="CDD" id="cd00200">
    <property type="entry name" value="WD40"/>
    <property type="match status" value="1"/>
</dbReference>
<dbReference type="InterPro" id="IPR001680">
    <property type="entry name" value="WD40_rpt"/>
</dbReference>
<dbReference type="Proteomes" id="UP000239576">
    <property type="component" value="Unassembled WGS sequence"/>
</dbReference>
<accession>A0A2T1EPP2</accession>
<evidence type="ECO:0000313" key="6">
    <source>
        <dbReference type="Proteomes" id="UP000239576"/>
    </source>
</evidence>
<dbReference type="InterPro" id="IPR036322">
    <property type="entry name" value="WD40_repeat_dom_sf"/>
</dbReference>
<reference evidence="6" key="1">
    <citation type="submission" date="2018-02" db="EMBL/GenBank/DDBJ databases">
        <authorList>
            <person name="Moore K."/>
            <person name="Momper L."/>
        </authorList>
    </citation>
    <scope>NUCLEOTIDE SEQUENCE [LARGE SCALE GENOMIC DNA]</scope>
    <source>
        <strain evidence="6">ULC18</strain>
    </source>
</reference>
<dbReference type="PROSITE" id="PS50011">
    <property type="entry name" value="PROTEIN_KINASE_DOM"/>
    <property type="match status" value="1"/>
</dbReference>
<evidence type="ECO:0000313" key="5">
    <source>
        <dbReference type="EMBL" id="PSB34706.1"/>
    </source>
</evidence>
<dbReference type="PROSITE" id="PS50294">
    <property type="entry name" value="WD_REPEATS_REGION"/>
    <property type="match status" value="6"/>
</dbReference>
<feature type="repeat" description="WD" evidence="3">
    <location>
        <begin position="564"/>
        <end position="605"/>
    </location>
</feature>
<dbReference type="PANTHER" id="PTHR19920">
    <property type="entry name" value="WD40 PROTEIN CIAO1"/>
    <property type="match status" value="1"/>
</dbReference>
<dbReference type="Pfam" id="PF00400">
    <property type="entry name" value="WD40"/>
    <property type="match status" value="7"/>
</dbReference>
<dbReference type="Gene3D" id="2.130.10.10">
    <property type="entry name" value="YVTN repeat-like/Quinoprotein amine dehydrogenase"/>
    <property type="match status" value="2"/>
</dbReference>
<dbReference type="SUPFAM" id="SSF50978">
    <property type="entry name" value="WD40 repeat-like"/>
    <property type="match status" value="1"/>
</dbReference>
<dbReference type="OrthoDB" id="494465at2"/>
<dbReference type="EMBL" id="PVWK01000012">
    <property type="protein sequence ID" value="PSB34706.1"/>
    <property type="molecule type" value="Genomic_DNA"/>
</dbReference>
<dbReference type="Gene3D" id="3.30.200.20">
    <property type="entry name" value="Phosphorylase Kinase, domain 1"/>
    <property type="match status" value="1"/>
</dbReference>
<dbReference type="GO" id="GO:0097361">
    <property type="term" value="C:cytosolic [4Fe-4S] assembly targeting complex"/>
    <property type="evidence" value="ECO:0007669"/>
    <property type="project" value="TreeGrafter"/>
</dbReference>
<name>A0A2T1EPP2_9CYAN</name>
<gene>
    <name evidence="5" type="ORF">C7B82_02040</name>
</gene>
<reference evidence="5 6" key="2">
    <citation type="submission" date="2018-03" db="EMBL/GenBank/DDBJ databases">
        <title>The ancient ancestry and fast evolution of plastids.</title>
        <authorList>
            <person name="Moore K.R."/>
            <person name="Magnabosco C."/>
            <person name="Momper L."/>
            <person name="Gold D.A."/>
            <person name="Bosak T."/>
            <person name="Fournier G.P."/>
        </authorList>
    </citation>
    <scope>NUCLEOTIDE SEQUENCE [LARGE SCALE GENOMIC DNA]</scope>
    <source>
        <strain evidence="5 6">ULC18</strain>
    </source>
</reference>
<dbReference type="InterPro" id="IPR019775">
    <property type="entry name" value="WD40_repeat_CS"/>
</dbReference>
<keyword evidence="2" id="KW-0677">Repeat</keyword>
<dbReference type="PRINTS" id="PR00320">
    <property type="entry name" value="GPROTEINBRPT"/>
</dbReference>
<dbReference type="CDD" id="cd14014">
    <property type="entry name" value="STKc_PknB_like"/>
    <property type="match status" value="1"/>
</dbReference>
<dbReference type="Gene3D" id="1.10.510.10">
    <property type="entry name" value="Transferase(Phosphotransferase) domain 1"/>
    <property type="match status" value="1"/>
</dbReference>
<dbReference type="PROSITE" id="PS00678">
    <property type="entry name" value="WD_REPEATS_1"/>
    <property type="match status" value="3"/>
</dbReference>
<dbReference type="InterPro" id="IPR015943">
    <property type="entry name" value="WD40/YVTN_repeat-like_dom_sf"/>
</dbReference>
<evidence type="ECO:0000256" key="2">
    <source>
        <dbReference type="ARBA" id="ARBA00022737"/>
    </source>
</evidence>
<dbReference type="GO" id="GO:0016226">
    <property type="term" value="P:iron-sulfur cluster assembly"/>
    <property type="evidence" value="ECO:0007669"/>
    <property type="project" value="TreeGrafter"/>
</dbReference>
<dbReference type="GO" id="GO:0005524">
    <property type="term" value="F:ATP binding"/>
    <property type="evidence" value="ECO:0007669"/>
    <property type="project" value="InterPro"/>
</dbReference>
<feature type="repeat" description="WD" evidence="3">
    <location>
        <begin position="390"/>
        <end position="420"/>
    </location>
</feature>
<dbReference type="RefSeq" id="WP_106254648.1">
    <property type="nucleotide sequence ID" value="NZ_CAWNSW010000025.1"/>
</dbReference>
<dbReference type="SMART" id="SM00220">
    <property type="entry name" value="S_TKc"/>
    <property type="match status" value="1"/>
</dbReference>
<dbReference type="AlphaFoldDB" id="A0A2T1EPP2"/>
<dbReference type="GO" id="GO:0004674">
    <property type="term" value="F:protein serine/threonine kinase activity"/>
    <property type="evidence" value="ECO:0007669"/>
    <property type="project" value="UniProtKB-KW"/>
</dbReference>
<dbReference type="SUPFAM" id="SSF56112">
    <property type="entry name" value="Protein kinase-like (PK-like)"/>
    <property type="match status" value="1"/>
</dbReference>